<name>G0TSQ6_TRYVY</name>
<accession>G0TSQ6</accession>
<proteinExistence type="predicted"/>
<sequence>MENKAPGTVPRADGYGVPGGGAAKENFFHPRRKVDKNVQRAGFRVARRVLLSFSIAIAVFVMAPTYFGPLYVEYVAAKNWLERANKSLWTRRNEKDYDLYMTQRKNGWWEYLGLKYYNIGGDTNVGEIQTYRSRDEPAGK</sequence>
<evidence type="ECO:0000313" key="2">
    <source>
        <dbReference type="EMBL" id="CCC46984.1"/>
    </source>
</evidence>
<evidence type="ECO:0000256" key="1">
    <source>
        <dbReference type="SAM" id="Phobius"/>
    </source>
</evidence>
<dbReference type="EMBL" id="HE573019">
    <property type="protein sequence ID" value="CCC46984.1"/>
    <property type="molecule type" value="Genomic_DNA"/>
</dbReference>
<reference evidence="2" key="1">
    <citation type="journal article" date="2012" name="Proc. Natl. Acad. Sci. U.S.A.">
        <title>Antigenic diversity is generated by distinct evolutionary mechanisms in African trypanosome species.</title>
        <authorList>
            <person name="Jackson A.P."/>
            <person name="Berry A."/>
            <person name="Aslett M."/>
            <person name="Allison H.C."/>
            <person name="Burton P."/>
            <person name="Vavrova-Anderson J."/>
            <person name="Brown R."/>
            <person name="Browne H."/>
            <person name="Corton N."/>
            <person name="Hauser H."/>
            <person name="Gamble J."/>
            <person name="Gilderthorp R."/>
            <person name="Marcello L."/>
            <person name="McQuillan J."/>
            <person name="Otto T.D."/>
            <person name="Quail M.A."/>
            <person name="Sanders M.J."/>
            <person name="van Tonder A."/>
            <person name="Ginger M.L."/>
            <person name="Field M.C."/>
            <person name="Barry J.D."/>
            <person name="Hertz-Fowler C."/>
            <person name="Berriman M."/>
        </authorList>
    </citation>
    <scope>NUCLEOTIDE SEQUENCE</scope>
    <source>
        <strain evidence="2">Y486</strain>
    </source>
</reference>
<keyword evidence="1" id="KW-0812">Transmembrane</keyword>
<dbReference type="AlphaFoldDB" id="G0TSQ6"/>
<keyword evidence="1" id="KW-0472">Membrane</keyword>
<keyword evidence="1" id="KW-1133">Transmembrane helix</keyword>
<dbReference type="VEuPathDB" id="TriTrypDB:TvY486_0301730"/>
<gene>
    <name evidence="2" type="ORF">TVY486_0301730</name>
</gene>
<dbReference type="OMA" id="WTRRNEK"/>
<feature type="transmembrane region" description="Helical" evidence="1">
    <location>
        <begin position="49"/>
        <end position="72"/>
    </location>
</feature>
<organism evidence="2">
    <name type="scientific">Trypanosoma vivax (strain Y486)</name>
    <dbReference type="NCBI Taxonomy" id="1055687"/>
    <lineage>
        <taxon>Eukaryota</taxon>
        <taxon>Discoba</taxon>
        <taxon>Euglenozoa</taxon>
        <taxon>Kinetoplastea</taxon>
        <taxon>Metakinetoplastina</taxon>
        <taxon>Trypanosomatida</taxon>
        <taxon>Trypanosomatidae</taxon>
        <taxon>Trypanosoma</taxon>
        <taxon>Duttonella</taxon>
    </lineage>
</organism>
<protein>
    <submittedName>
        <fullName evidence="2">Uncharacterized protein</fullName>
    </submittedName>
</protein>